<dbReference type="Gene3D" id="3.40.190.10">
    <property type="entry name" value="Periplasmic binding protein-like II"/>
    <property type="match status" value="2"/>
</dbReference>
<dbReference type="AlphaFoldDB" id="A0A3P5XXK3"/>
<reference evidence="2 3" key="1">
    <citation type="submission" date="2018-11" db="EMBL/GenBank/DDBJ databases">
        <authorList>
            <person name="Criscuolo A."/>
        </authorList>
    </citation>
    <scope>NUCLEOTIDE SEQUENCE [LARGE SCALE GENOMIC DNA]</scope>
    <source>
        <strain evidence="2">ACIP111625</strain>
    </source>
</reference>
<evidence type="ECO:0008006" key="4">
    <source>
        <dbReference type="Google" id="ProtNLM"/>
    </source>
</evidence>
<dbReference type="EMBL" id="UXAW01000136">
    <property type="protein sequence ID" value="VDC33924.1"/>
    <property type="molecule type" value="Genomic_DNA"/>
</dbReference>
<proteinExistence type="predicted"/>
<name>A0A3P5XXK3_9RHOB</name>
<dbReference type="Proteomes" id="UP000277498">
    <property type="component" value="Unassembled WGS sequence"/>
</dbReference>
<dbReference type="InterPro" id="IPR006059">
    <property type="entry name" value="SBP"/>
</dbReference>
<dbReference type="PANTHER" id="PTHR30006">
    <property type="entry name" value="THIAMINE-BINDING PERIPLASMIC PROTEIN-RELATED"/>
    <property type="match status" value="1"/>
</dbReference>
<dbReference type="RefSeq" id="WP_124088788.1">
    <property type="nucleotide sequence ID" value="NZ_UXAW01000136.1"/>
</dbReference>
<gene>
    <name evidence="2" type="ORF">XINFAN_04128</name>
</gene>
<keyword evidence="1" id="KW-0732">Signal</keyword>
<dbReference type="Pfam" id="PF13416">
    <property type="entry name" value="SBP_bac_8"/>
    <property type="match status" value="1"/>
</dbReference>
<dbReference type="PROSITE" id="PS51318">
    <property type="entry name" value="TAT"/>
    <property type="match status" value="1"/>
</dbReference>
<dbReference type="OrthoDB" id="7813639at2"/>
<dbReference type="PANTHER" id="PTHR30006:SF2">
    <property type="entry name" value="ABC TRANSPORTER SUBSTRATE-BINDING PROTEIN"/>
    <property type="match status" value="1"/>
</dbReference>
<organism evidence="2 3">
    <name type="scientific">Pseudogemmobacter humi</name>
    <dbReference type="NCBI Taxonomy" id="2483812"/>
    <lineage>
        <taxon>Bacteria</taxon>
        <taxon>Pseudomonadati</taxon>
        <taxon>Pseudomonadota</taxon>
        <taxon>Alphaproteobacteria</taxon>
        <taxon>Rhodobacterales</taxon>
        <taxon>Paracoccaceae</taxon>
        <taxon>Pseudogemmobacter</taxon>
    </lineage>
</organism>
<keyword evidence="3" id="KW-1185">Reference proteome</keyword>
<sequence length="383" mass="42342">MKNIRFTRPGGLSRRAFLGSVSAGLAAPALLGRADPVLAQTAFAGEELAVTTWSGAYEDAFRRAVVEPFNERYGTSAVTLGGWDQMAAQIMAAPADNPPFDITIADEYTTLVGMTEGLWAATPRENLPNLSGVQPWYIETRPEAMRDFGIPFGLGFLLPLINTDLAGEDLPLSWKSLWDPAMERKLALDGASFVWLLAVTALVRGAKPGLEELYSWQPGMADDPLFAKLEELRPAKWYRDGAELSFVMMQEQAAMAEIYSIDAFGMVRDGGEAFRTGIPEDGTVAYTDWYIKVRGTRHDELSDVFLNYMLEKETQDRILATTTSVSSRADVTVPDHWQGYPVTNDDLKKRVNLIDVAGWEKILANWDALDARFKEAVLKTSAN</sequence>
<evidence type="ECO:0000313" key="3">
    <source>
        <dbReference type="Proteomes" id="UP000277498"/>
    </source>
</evidence>
<dbReference type="InterPro" id="IPR006311">
    <property type="entry name" value="TAT_signal"/>
</dbReference>
<evidence type="ECO:0000313" key="2">
    <source>
        <dbReference type="EMBL" id="VDC33924.1"/>
    </source>
</evidence>
<dbReference type="SUPFAM" id="SSF53850">
    <property type="entry name" value="Periplasmic binding protein-like II"/>
    <property type="match status" value="1"/>
</dbReference>
<protein>
    <recommendedName>
        <fullName evidence="4">Spermidine/putrescine-binding periplasmic protein</fullName>
    </recommendedName>
</protein>
<accession>A0A3P5XXK3</accession>
<evidence type="ECO:0000256" key="1">
    <source>
        <dbReference type="ARBA" id="ARBA00022729"/>
    </source>
</evidence>